<dbReference type="EMBL" id="CP136920">
    <property type="protein sequence ID" value="WOO39824.1"/>
    <property type="molecule type" value="Genomic_DNA"/>
</dbReference>
<dbReference type="Pfam" id="PF13432">
    <property type="entry name" value="TPR_16"/>
    <property type="match status" value="2"/>
</dbReference>
<name>A0AAQ3L5J3_9BACT</name>
<dbReference type="AlphaFoldDB" id="A0AAQ3L5J3"/>
<dbReference type="SUPFAM" id="SSF48452">
    <property type="entry name" value="TPR-like"/>
    <property type="match status" value="2"/>
</dbReference>
<dbReference type="KEGG" id="puo:RZN69_14460"/>
<dbReference type="PANTHER" id="PTHR45586">
    <property type="entry name" value="TPR REPEAT-CONTAINING PROTEIN PA4667"/>
    <property type="match status" value="1"/>
</dbReference>
<evidence type="ECO:0000313" key="4">
    <source>
        <dbReference type="Proteomes" id="UP001304300"/>
    </source>
</evidence>
<dbReference type="Proteomes" id="UP001304300">
    <property type="component" value="Chromosome"/>
</dbReference>
<keyword evidence="2" id="KW-0802">TPR repeat</keyword>
<reference evidence="3 4" key="1">
    <citation type="submission" date="2023-10" db="EMBL/GenBank/DDBJ databases">
        <title>Rubellicoccus peritrichatus gen. nov., sp. nov., isolated from an algae of coral reef tank.</title>
        <authorList>
            <person name="Luo J."/>
        </authorList>
    </citation>
    <scope>NUCLEOTIDE SEQUENCE [LARGE SCALE GENOMIC DNA]</scope>
    <source>
        <strain evidence="3 4">CR14</strain>
    </source>
</reference>
<dbReference type="Gene3D" id="1.25.40.10">
    <property type="entry name" value="Tetratricopeptide repeat domain"/>
    <property type="match status" value="2"/>
</dbReference>
<evidence type="ECO:0000313" key="3">
    <source>
        <dbReference type="EMBL" id="WOO39824.1"/>
    </source>
</evidence>
<proteinExistence type="predicted"/>
<dbReference type="InterPro" id="IPR051012">
    <property type="entry name" value="CellSynth/LPSAsmb/PSIAsmb"/>
</dbReference>
<organism evidence="3 4">
    <name type="scientific">Rubellicoccus peritrichatus</name>
    <dbReference type="NCBI Taxonomy" id="3080537"/>
    <lineage>
        <taxon>Bacteria</taxon>
        <taxon>Pseudomonadati</taxon>
        <taxon>Verrucomicrobiota</taxon>
        <taxon>Opitutia</taxon>
        <taxon>Puniceicoccales</taxon>
        <taxon>Cerasicoccaceae</taxon>
        <taxon>Rubellicoccus</taxon>
    </lineage>
</organism>
<dbReference type="InterPro" id="IPR011990">
    <property type="entry name" value="TPR-like_helical_dom_sf"/>
</dbReference>
<dbReference type="PANTHER" id="PTHR45586:SF1">
    <property type="entry name" value="LIPOPOLYSACCHARIDE ASSEMBLY PROTEIN B"/>
    <property type="match status" value="1"/>
</dbReference>
<gene>
    <name evidence="3" type="ORF">RZN69_14460</name>
</gene>
<keyword evidence="1" id="KW-0677">Repeat</keyword>
<accession>A0AAQ3L5J3</accession>
<evidence type="ECO:0000256" key="2">
    <source>
        <dbReference type="ARBA" id="ARBA00022803"/>
    </source>
</evidence>
<keyword evidence="4" id="KW-1185">Reference proteome</keyword>
<dbReference type="RefSeq" id="WP_317831847.1">
    <property type="nucleotide sequence ID" value="NZ_CP136920.1"/>
</dbReference>
<sequence>MSDTETIPEVSLKDLDPRLRKQVENAQKSADKNPTYAIDVCMGILQRNPGCLEVREILRKAQRRAKGAKTSGLTKFIGSVTSAPFAMKAGNQIKKDPKAVLESAEKMISANPANATAHKMLGQAAEALGLWNTAVFAYQDIKSLDAENMDNRVALGNALLEAGRAKDAILEGDAIMAANPANEEGQELVRRASVAESMERGKWEDDSDFRDKLKDEEASIELEQASRVANDEEVLEKLVEKNIKRIEEEPENLNHYREVISAYRQMGQIDLAIEYVDKARATVNGRSDPTLERQASDLRITGMRARVEELNKRIADDPFDADATSDLEKVSAELHAFRLKNARELVEKYPNDYATKYELGELLLEEGDYDGAIQEFQLAQRNPKVRSNALLSLGRAYLKKEFFDIAVEQLALAKKEIPLMNELKKEAIYELALAYELMGNEEEAIGEYKIIYQNDIGYRDVSDKINNFYAKRSKKA</sequence>
<protein>
    <submittedName>
        <fullName evidence="3">Tetratricopeptide repeat protein</fullName>
    </submittedName>
</protein>
<evidence type="ECO:0000256" key="1">
    <source>
        <dbReference type="ARBA" id="ARBA00022737"/>
    </source>
</evidence>